<gene>
    <name evidence="5" type="ORF">GQ671_12220</name>
</gene>
<dbReference type="Pfam" id="PF00293">
    <property type="entry name" value="NUDIX"/>
    <property type="match status" value="1"/>
</dbReference>
<comment type="caution">
    <text evidence="5">The sequence shown here is derived from an EMBL/GenBank/DDBJ whole genome shotgun (WGS) entry which is preliminary data.</text>
</comment>
<protein>
    <submittedName>
        <fullName evidence="5">NUDIX domain-containing protein</fullName>
    </submittedName>
</protein>
<dbReference type="CDD" id="cd04669">
    <property type="entry name" value="NUDIX_Hydrolase"/>
    <property type="match status" value="1"/>
</dbReference>
<organism evidence="5 6">
    <name type="scientific">Salinicoccus hispanicus</name>
    <dbReference type="NCBI Taxonomy" id="157225"/>
    <lineage>
        <taxon>Bacteria</taxon>
        <taxon>Bacillati</taxon>
        <taxon>Bacillota</taxon>
        <taxon>Bacilli</taxon>
        <taxon>Bacillales</taxon>
        <taxon>Staphylococcaceae</taxon>
        <taxon>Salinicoccus</taxon>
    </lineage>
</organism>
<dbReference type="InterPro" id="IPR020476">
    <property type="entry name" value="Nudix_hydrolase"/>
</dbReference>
<comment type="similarity">
    <text evidence="3">Belongs to the Nudix hydrolase family.</text>
</comment>
<dbReference type="OrthoDB" id="511483at2"/>
<reference evidence="5 6" key="1">
    <citation type="submission" date="2019-12" db="EMBL/GenBank/DDBJ databases">
        <title>Salinicoccus cyprini sp. nov., isolated from gastro-intestinal tract of mirror carp, Cyprinus carpio var. specularis, collected from Gobind Sagar Reservoir, Himachal Pradesh, India.</title>
        <authorList>
            <person name="Talwar C."/>
            <person name="Singh A.K."/>
            <person name="Lal R."/>
            <person name="Negi R.K."/>
        </authorList>
    </citation>
    <scope>NUCLEOTIDE SEQUENCE [LARGE SCALE GENOMIC DNA]</scope>
    <source>
        <strain evidence="5 6">J-82</strain>
    </source>
</reference>
<keyword evidence="6" id="KW-1185">Reference proteome</keyword>
<sequence>MMRNRSAVVIVEGGSKVALIKRIRDGSVYYVFPGGGIEGGETPEEAARREAFEELGLKVKVGECIAEVDFDGTHYFFLAKTISGTFGSGQGEEYIDSERDRGKYIPMWVDMDRLSSIDVRPKAVAVKVQDLFSQDMQF</sequence>
<dbReference type="EMBL" id="WUUK01000005">
    <property type="protein sequence ID" value="MXQ52030.1"/>
    <property type="molecule type" value="Genomic_DNA"/>
</dbReference>
<dbReference type="PANTHER" id="PTHR43046:SF14">
    <property type="entry name" value="MUTT_NUDIX FAMILY PROTEIN"/>
    <property type="match status" value="1"/>
</dbReference>
<dbReference type="InterPro" id="IPR000086">
    <property type="entry name" value="NUDIX_hydrolase_dom"/>
</dbReference>
<dbReference type="RefSeq" id="WP_160658018.1">
    <property type="nucleotide sequence ID" value="NZ_JBHRWU010000001.1"/>
</dbReference>
<dbReference type="PRINTS" id="PR00502">
    <property type="entry name" value="NUDIXFAMILY"/>
</dbReference>
<comment type="cofactor">
    <cofactor evidence="1">
        <name>Mg(2+)</name>
        <dbReference type="ChEBI" id="CHEBI:18420"/>
    </cofactor>
</comment>
<dbReference type="Proteomes" id="UP000436284">
    <property type="component" value="Unassembled WGS sequence"/>
</dbReference>
<dbReference type="PROSITE" id="PS00893">
    <property type="entry name" value="NUDIX_BOX"/>
    <property type="match status" value="1"/>
</dbReference>
<dbReference type="PANTHER" id="PTHR43046">
    <property type="entry name" value="GDP-MANNOSE MANNOSYL HYDROLASE"/>
    <property type="match status" value="1"/>
</dbReference>
<evidence type="ECO:0000256" key="3">
    <source>
        <dbReference type="RuleBase" id="RU003476"/>
    </source>
</evidence>
<dbReference type="PROSITE" id="PS51462">
    <property type="entry name" value="NUDIX"/>
    <property type="match status" value="1"/>
</dbReference>
<dbReference type="AlphaFoldDB" id="A0A6N8U1R1"/>
<dbReference type="GO" id="GO:0016787">
    <property type="term" value="F:hydrolase activity"/>
    <property type="evidence" value="ECO:0007669"/>
    <property type="project" value="UniProtKB-KW"/>
</dbReference>
<dbReference type="InterPro" id="IPR015797">
    <property type="entry name" value="NUDIX_hydrolase-like_dom_sf"/>
</dbReference>
<dbReference type="InterPro" id="IPR020084">
    <property type="entry name" value="NUDIX_hydrolase_CS"/>
</dbReference>
<keyword evidence="2 3" id="KW-0378">Hydrolase</keyword>
<evidence type="ECO:0000313" key="6">
    <source>
        <dbReference type="Proteomes" id="UP000436284"/>
    </source>
</evidence>
<evidence type="ECO:0000313" key="5">
    <source>
        <dbReference type="EMBL" id="MXQ52030.1"/>
    </source>
</evidence>
<evidence type="ECO:0000259" key="4">
    <source>
        <dbReference type="PROSITE" id="PS51462"/>
    </source>
</evidence>
<feature type="domain" description="Nudix hydrolase" evidence="4">
    <location>
        <begin position="1"/>
        <end position="132"/>
    </location>
</feature>
<proteinExistence type="inferred from homology"/>
<evidence type="ECO:0000256" key="2">
    <source>
        <dbReference type="ARBA" id="ARBA00022801"/>
    </source>
</evidence>
<dbReference type="Gene3D" id="3.90.79.10">
    <property type="entry name" value="Nucleoside Triphosphate Pyrophosphohydrolase"/>
    <property type="match status" value="1"/>
</dbReference>
<dbReference type="SUPFAM" id="SSF55811">
    <property type="entry name" value="Nudix"/>
    <property type="match status" value="1"/>
</dbReference>
<evidence type="ECO:0000256" key="1">
    <source>
        <dbReference type="ARBA" id="ARBA00001946"/>
    </source>
</evidence>
<name>A0A6N8U1R1_9STAP</name>
<accession>A0A6N8U1R1</accession>